<reference evidence="3 4" key="1">
    <citation type="submission" date="2019-08" db="EMBL/GenBank/DDBJ databases">
        <title>Complete genome sequence of Candidatus Uab amorphum.</title>
        <authorList>
            <person name="Shiratori T."/>
            <person name="Suzuki S."/>
            <person name="Kakizawa Y."/>
            <person name="Ishida K."/>
        </authorList>
    </citation>
    <scope>NUCLEOTIDE SEQUENCE [LARGE SCALE GENOMIC DNA]</scope>
    <source>
        <strain evidence="3 4">SRT547</strain>
    </source>
</reference>
<proteinExistence type="predicted"/>
<feature type="coiled-coil region" evidence="1">
    <location>
        <begin position="158"/>
        <end position="199"/>
    </location>
</feature>
<keyword evidence="4" id="KW-1185">Reference proteome</keyword>
<gene>
    <name evidence="3" type="ORF">UABAM_05241</name>
</gene>
<dbReference type="EMBL" id="AP019860">
    <property type="protein sequence ID" value="BBM86844.1"/>
    <property type="molecule type" value="Genomic_DNA"/>
</dbReference>
<accession>A0A5S9IS09</accession>
<evidence type="ECO:0000313" key="4">
    <source>
        <dbReference type="Proteomes" id="UP000326354"/>
    </source>
</evidence>
<evidence type="ECO:0000256" key="1">
    <source>
        <dbReference type="SAM" id="Coils"/>
    </source>
</evidence>
<protein>
    <submittedName>
        <fullName evidence="3">Uncharacterized protein</fullName>
    </submittedName>
</protein>
<evidence type="ECO:0000256" key="2">
    <source>
        <dbReference type="SAM" id="MobiDB-lite"/>
    </source>
</evidence>
<name>A0A5S9IS09_UABAM</name>
<dbReference type="InterPro" id="IPR035892">
    <property type="entry name" value="C2_domain_sf"/>
</dbReference>
<organism evidence="3 4">
    <name type="scientific">Uabimicrobium amorphum</name>
    <dbReference type="NCBI Taxonomy" id="2596890"/>
    <lineage>
        <taxon>Bacteria</taxon>
        <taxon>Pseudomonadati</taxon>
        <taxon>Planctomycetota</taxon>
        <taxon>Candidatus Uabimicrobiia</taxon>
        <taxon>Candidatus Uabimicrobiales</taxon>
        <taxon>Candidatus Uabimicrobiaceae</taxon>
        <taxon>Candidatus Uabimicrobium</taxon>
    </lineage>
</organism>
<evidence type="ECO:0000313" key="3">
    <source>
        <dbReference type="EMBL" id="BBM86844.1"/>
    </source>
</evidence>
<sequence>MKLYTLLFINLFIFAIFAFSQETYLYISDIEVSSKNEKGKKWDSLLGKPDIVLHVDIWQENRWTNVFVSKKYQDSVKIDEVLETQISILLDQKIRITLFDIDIHSNDLIGQYEFTVSKTTISGKKQNVGFDTVKKLVYYTLPYSHKNNKNLYKNFSEISLLKKEIDEQQKITKRHEQEIQKLKKRLDSLDGVIGEILEELGIEDYNYDSSDNDYDGSDDSDDSDR</sequence>
<dbReference type="AlphaFoldDB" id="A0A5S9IS09"/>
<dbReference type="Proteomes" id="UP000326354">
    <property type="component" value="Chromosome"/>
</dbReference>
<dbReference type="KEGG" id="uam:UABAM_05241"/>
<feature type="region of interest" description="Disordered" evidence="2">
    <location>
        <begin position="204"/>
        <end position="225"/>
    </location>
</feature>
<keyword evidence="1" id="KW-0175">Coiled coil</keyword>
<dbReference type="SUPFAM" id="SSF49562">
    <property type="entry name" value="C2 domain (Calcium/lipid-binding domain, CaLB)"/>
    <property type="match status" value="1"/>
</dbReference>
<dbReference type="RefSeq" id="WP_151970882.1">
    <property type="nucleotide sequence ID" value="NZ_AP019860.1"/>
</dbReference>